<evidence type="ECO:0000313" key="2">
    <source>
        <dbReference type="Proteomes" id="UP000002195"/>
    </source>
</evidence>
<sequence length="50" mass="5441">MPGVNGKLKPSQKWTSLTVDGIDPTVNDNGPTALNYKILTEELIKPFEIG</sequence>
<keyword evidence="2" id="KW-1185">Reference proteome</keyword>
<dbReference type="RefSeq" id="XP_638456.1">
    <property type="nucleotide sequence ID" value="XM_633364.1"/>
</dbReference>
<dbReference type="VEuPathDB" id="AmoebaDB:DDB_G0284723"/>
<name>Q54PB9_DICDI</name>
<dbReference type="PaxDb" id="44689-DDB0218628"/>
<reference evidence="1 2" key="1">
    <citation type="journal article" date="2005" name="Nature">
        <title>The genome of the social amoeba Dictyostelium discoideum.</title>
        <authorList>
            <consortium name="The Dictyostelium discoideum Sequencing Consortium"/>
            <person name="Eichinger L."/>
            <person name="Pachebat J.A."/>
            <person name="Glockner G."/>
            <person name="Rajandream M.A."/>
            <person name="Sucgang R."/>
            <person name="Berriman M."/>
            <person name="Song J."/>
            <person name="Olsen R."/>
            <person name="Szafranski K."/>
            <person name="Xu Q."/>
            <person name="Tunggal B."/>
            <person name="Kummerfeld S."/>
            <person name="Madera M."/>
            <person name="Konfortov B.A."/>
            <person name="Rivero F."/>
            <person name="Bankier A.T."/>
            <person name="Lehmann R."/>
            <person name="Hamlin N."/>
            <person name="Davies R."/>
            <person name="Gaudet P."/>
            <person name="Fey P."/>
            <person name="Pilcher K."/>
            <person name="Chen G."/>
            <person name="Saunders D."/>
            <person name="Sodergren E."/>
            <person name="Davis P."/>
            <person name="Kerhornou A."/>
            <person name="Nie X."/>
            <person name="Hall N."/>
            <person name="Anjard C."/>
            <person name="Hemphill L."/>
            <person name="Bason N."/>
            <person name="Farbrother P."/>
            <person name="Desany B."/>
            <person name="Just E."/>
            <person name="Morio T."/>
            <person name="Rost R."/>
            <person name="Churcher C."/>
            <person name="Cooper J."/>
            <person name="Haydock S."/>
            <person name="van Driessche N."/>
            <person name="Cronin A."/>
            <person name="Goodhead I."/>
            <person name="Muzny D."/>
            <person name="Mourier T."/>
            <person name="Pain A."/>
            <person name="Lu M."/>
            <person name="Harper D."/>
            <person name="Lindsay R."/>
            <person name="Hauser H."/>
            <person name="James K."/>
            <person name="Quiles M."/>
            <person name="Madan Babu M."/>
            <person name="Saito T."/>
            <person name="Buchrieser C."/>
            <person name="Wardroper A."/>
            <person name="Felder M."/>
            <person name="Thangavelu M."/>
            <person name="Johnson D."/>
            <person name="Knights A."/>
            <person name="Loulseged H."/>
            <person name="Mungall K."/>
            <person name="Oliver K."/>
            <person name="Price C."/>
            <person name="Quail M.A."/>
            <person name="Urushihara H."/>
            <person name="Hernandez J."/>
            <person name="Rabbinowitsch E."/>
            <person name="Steffen D."/>
            <person name="Sanders M."/>
            <person name="Ma J."/>
            <person name="Kohara Y."/>
            <person name="Sharp S."/>
            <person name="Simmonds M."/>
            <person name="Spiegler S."/>
            <person name="Tivey A."/>
            <person name="Sugano S."/>
            <person name="White B."/>
            <person name="Walker D."/>
            <person name="Woodward J."/>
            <person name="Winckler T."/>
            <person name="Tanaka Y."/>
            <person name="Shaulsky G."/>
            <person name="Schleicher M."/>
            <person name="Weinstock G."/>
            <person name="Rosenthal A."/>
            <person name="Cox E.C."/>
            <person name="Chisholm R.L."/>
            <person name="Gibbs R."/>
            <person name="Loomis W.F."/>
            <person name="Platzer M."/>
            <person name="Kay R.R."/>
            <person name="Williams J."/>
            <person name="Dear P.H."/>
            <person name="Noegel A.A."/>
            <person name="Barrell B."/>
            <person name="Kuspa A."/>
        </authorList>
    </citation>
    <scope>NUCLEOTIDE SEQUENCE [LARGE SCALE GENOMIC DNA]</scope>
    <source>
        <strain evidence="1 2">AX4</strain>
    </source>
</reference>
<comment type="caution">
    <text evidence="1">The sequence shown here is derived from an EMBL/GenBank/DDBJ whole genome shotgun (WGS) entry which is preliminary data.</text>
</comment>
<gene>
    <name evidence="1" type="ORF">DDB_G0284723</name>
</gene>
<proteinExistence type="predicted"/>
<evidence type="ECO:0000313" key="1">
    <source>
        <dbReference type="EMBL" id="EAL65131.1"/>
    </source>
</evidence>
<protein>
    <submittedName>
        <fullName evidence="1">Uncharacterized protein</fullName>
    </submittedName>
</protein>
<dbReference type="EMBL" id="AAFI02000070">
    <property type="protein sequence ID" value="EAL65131.1"/>
    <property type="molecule type" value="Genomic_DNA"/>
</dbReference>
<dbReference type="HOGENOM" id="CLU_3128240_0_0_1"/>
<dbReference type="KEGG" id="ddi:DDB_G0284723"/>
<dbReference type="InParanoid" id="Q54PB9"/>
<dbReference type="GeneID" id="8624707"/>
<organism evidence="1 2">
    <name type="scientific">Dictyostelium discoideum</name>
    <name type="common">Social amoeba</name>
    <dbReference type="NCBI Taxonomy" id="44689"/>
    <lineage>
        <taxon>Eukaryota</taxon>
        <taxon>Amoebozoa</taxon>
        <taxon>Evosea</taxon>
        <taxon>Eumycetozoa</taxon>
        <taxon>Dictyostelia</taxon>
        <taxon>Dictyosteliales</taxon>
        <taxon>Dictyosteliaceae</taxon>
        <taxon>Dictyostelium</taxon>
    </lineage>
</organism>
<dbReference type="Proteomes" id="UP000002195">
    <property type="component" value="Unassembled WGS sequence"/>
</dbReference>
<accession>Q54PB9</accession>
<dbReference type="AlphaFoldDB" id="Q54PB9"/>